<evidence type="ECO:0008006" key="3">
    <source>
        <dbReference type="Google" id="ProtNLM"/>
    </source>
</evidence>
<evidence type="ECO:0000313" key="1">
    <source>
        <dbReference type="EMBL" id="THU77348.1"/>
    </source>
</evidence>
<dbReference type="EMBL" id="ML180471">
    <property type="protein sequence ID" value="THU77348.1"/>
    <property type="molecule type" value="Genomic_DNA"/>
</dbReference>
<proteinExistence type="predicted"/>
<dbReference type="PANTHER" id="PTHR46177">
    <property type="entry name" value="INTEGRASE CATALYTIC DOMAIN-CONTAINING PROTEIN"/>
    <property type="match status" value="1"/>
</dbReference>
<organism evidence="1 2">
    <name type="scientific">Dendrothele bispora (strain CBS 962.96)</name>
    <dbReference type="NCBI Taxonomy" id="1314807"/>
    <lineage>
        <taxon>Eukaryota</taxon>
        <taxon>Fungi</taxon>
        <taxon>Dikarya</taxon>
        <taxon>Basidiomycota</taxon>
        <taxon>Agaricomycotina</taxon>
        <taxon>Agaricomycetes</taxon>
        <taxon>Agaricomycetidae</taxon>
        <taxon>Agaricales</taxon>
        <taxon>Agaricales incertae sedis</taxon>
        <taxon>Dendrothele</taxon>
    </lineage>
</organism>
<dbReference type="PANTHER" id="PTHR46177:SF1">
    <property type="entry name" value="INTEGRASE CATALYTIC DOMAIN-CONTAINING PROTEIN"/>
    <property type="match status" value="1"/>
</dbReference>
<protein>
    <recommendedName>
        <fullName evidence="3">Integrase</fullName>
    </recommendedName>
</protein>
<gene>
    <name evidence="1" type="ORF">K435DRAFT_702619</name>
</gene>
<dbReference type="AlphaFoldDB" id="A0A4S8KPW3"/>
<evidence type="ECO:0000313" key="2">
    <source>
        <dbReference type="Proteomes" id="UP000297245"/>
    </source>
</evidence>
<dbReference type="OrthoDB" id="5946233at2759"/>
<sequence>REQLGLYSARKHGQTIDTIAPTMVKLRQLYPKAGLRDMKDMFWRETKIKIPRSLIYSYFKTYEPELIKERKVRRFKRRTYYSAGLFDSVSVDQHDKWRDKYGLCLHLGVEPTSGQLLWLNIWWTNRNPRLIASYYLDWAEKVGYIPLVTQSDPESENYGIANVQTALRHWHDPNMEGTLSHRWMRDKGNIKGEIEWRQFRRRFSPGWEGLLEIGRQNSWYDPKNPRENYIFRWVFIPMLQTKLDAYRERFNRFQKRRDKNKILPHGRPNEIVECPQSFQVLDFRVKIQLEALKEVQAQYISETETVFDLVPPPVGQMIEAVYEKLGKPEINPDTCWEVYLDILNLVEQAELCGVLSEPDLDAYWAESIHQAESVTIPLVEDRNPLANGSGAEDGSLYYGGVNHGRGLGALYLRFKDWFHILIL</sequence>
<name>A0A4S8KPW3_DENBC</name>
<reference evidence="1 2" key="1">
    <citation type="journal article" date="2019" name="Nat. Ecol. Evol.">
        <title>Megaphylogeny resolves global patterns of mushroom evolution.</title>
        <authorList>
            <person name="Varga T."/>
            <person name="Krizsan K."/>
            <person name="Foldi C."/>
            <person name="Dima B."/>
            <person name="Sanchez-Garcia M."/>
            <person name="Sanchez-Ramirez S."/>
            <person name="Szollosi G.J."/>
            <person name="Szarkandi J.G."/>
            <person name="Papp V."/>
            <person name="Albert L."/>
            <person name="Andreopoulos W."/>
            <person name="Angelini C."/>
            <person name="Antonin V."/>
            <person name="Barry K.W."/>
            <person name="Bougher N.L."/>
            <person name="Buchanan P."/>
            <person name="Buyck B."/>
            <person name="Bense V."/>
            <person name="Catcheside P."/>
            <person name="Chovatia M."/>
            <person name="Cooper J."/>
            <person name="Damon W."/>
            <person name="Desjardin D."/>
            <person name="Finy P."/>
            <person name="Geml J."/>
            <person name="Haridas S."/>
            <person name="Hughes K."/>
            <person name="Justo A."/>
            <person name="Karasinski D."/>
            <person name="Kautmanova I."/>
            <person name="Kiss B."/>
            <person name="Kocsube S."/>
            <person name="Kotiranta H."/>
            <person name="LaButti K.M."/>
            <person name="Lechner B.E."/>
            <person name="Liimatainen K."/>
            <person name="Lipzen A."/>
            <person name="Lukacs Z."/>
            <person name="Mihaltcheva S."/>
            <person name="Morgado L.N."/>
            <person name="Niskanen T."/>
            <person name="Noordeloos M.E."/>
            <person name="Ohm R.A."/>
            <person name="Ortiz-Santana B."/>
            <person name="Ovrebo C."/>
            <person name="Racz N."/>
            <person name="Riley R."/>
            <person name="Savchenko A."/>
            <person name="Shiryaev A."/>
            <person name="Soop K."/>
            <person name="Spirin V."/>
            <person name="Szebenyi C."/>
            <person name="Tomsovsky M."/>
            <person name="Tulloss R.E."/>
            <person name="Uehling J."/>
            <person name="Grigoriev I.V."/>
            <person name="Vagvolgyi C."/>
            <person name="Papp T."/>
            <person name="Martin F.M."/>
            <person name="Miettinen O."/>
            <person name="Hibbett D.S."/>
            <person name="Nagy L.G."/>
        </authorList>
    </citation>
    <scope>NUCLEOTIDE SEQUENCE [LARGE SCALE GENOMIC DNA]</scope>
    <source>
        <strain evidence="1 2">CBS 962.96</strain>
    </source>
</reference>
<feature type="non-terminal residue" evidence="1">
    <location>
        <position position="1"/>
    </location>
</feature>
<dbReference type="Proteomes" id="UP000297245">
    <property type="component" value="Unassembled WGS sequence"/>
</dbReference>
<accession>A0A4S8KPW3</accession>
<keyword evidence="2" id="KW-1185">Reference proteome</keyword>